<comment type="caution">
    <text evidence="1">The sequence shown here is derived from an EMBL/GenBank/DDBJ whole genome shotgun (WGS) entry which is preliminary data.</text>
</comment>
<proteinExistence type="predicted"/>
<dbReference type="Pfam" id="PF05380">
    <property type="entry name" value="Peptidase_A17"/>
    <property type="match status" value="1"/>
</dbReference>
<gene>
    <name evidence="1" type="ORF">LNINA_LOCUS3506</name>
</gene>
<evidence type="ECO:0000313" key="2">
    <source>
        <dbReference type="Proteomes" id="UP001497472"/>
    </source>
</evidence>
<protein>
    <submittedName>
        <fullName evidence="1">Uncharacterized protein</fullName>
    </submittedName>
</protein>
<organism evidence="1 2">
    <name type="scientific">Leptosia nina</name>
    <dbReference type="NCBI Taxonomy" id="320188"/>
    <lineage>
        <taxon>Eukaryota</taxon>
        <taxon>Metazoa</taxon>
        <taxon>Ecdysozoa</taxon>
        <taxon>Arthropoda</taxon>
        <taxon>Hexapoda</taxon>
        <taxon>Insecta</taxon>
        <taxon>Pterygota</taxon>
        <taxon>Neoptera</taxon>
        <taxon>Endopterygota</taxon>
        <taxon>Lepidoptera</taxon>
        <taxon>Glossata</taxon>
        <taxon>Ditrysia</taxon>
        <taxon>Papilionoidea</taxon>
        <taxon>Pieridae</taxon>
        <taxon>Pierinae</taxon>
        <taxon>Leptosia</taxon>
    </lineage>
</organism>
<evidence type="ECO:0000313" key="1">
    <source>
        <dbReference type="EMBL" id="CAK1543706.1"/>
    </source>
</evidence>
<dbReference type="InterPro" id="IPR008042">
    <property type="entry name" value="Retrotrans_Pao"/>
</dbReference>
<reference evidence="1 2" key="1">
    <citation type="submission" date="2023-11" db="EMBL/GenBank/DDBJ databases">
        <authorList>
            <person name="Okamura Y."/>
        </authorList>
    </citation>
    <scope>NUCLEOTIDE SEQUENCE [LARGE SCALE GENOMIC DNA]</scope>
</reference>
<keyword evidence="2" id="KW-1185">Reference proteome</keyword>
<dbReference type="AlphaFoldDB" id="A0AAV1J5B7"/>
<dbReference type="Proteomes" id="UP001497472">
    <property type="component" value="Unassembled WGS sequence"/>
</dbReference>
<name>A0AAV1J5B7_9NEOP</name>
<dbReference type="EMBL" id="CAVLEF010000004">
    <property type="protein sequence ID" value="CAK1543706.1"/>
    <property type="molecule type" value="Genomic_DNA"/>
</dbReference>
<dbReference type="PANTHER" id="PTHR47331">
    <property type="entry name" value="PHD-TYPE DOMAIN-CONTAINING PROTEIN"/>
    <property type="match status" value="1"/>
</dbReference>
<accession>A0AAV1J5B7</accession>
<sequence>MSKASFDDRRFKLYQNKLSALFGRVQQIYDSSVDIDGDDVKFEASLANAYTIDKLREDFSNCVNERNEYQLLSQSDKGTQLIEIFSAGLAGFDSVKFTSNSTEVLKNIPVAHRMSELVEFSSDSQLKILGLHWSPSEDSFVFSVNVEQRKCTKRNILSTIARLWDVMGFVAPLKSLWKNNIDWDEKPPSNISSLWQQFEAELPLLKNLKMSRHV</sequence>